<evidence type="ECO:0000313" key="2">
    <source>
        <dbReference type="EMBL" id="OGD86803.1"/>
    </source>
</evidence>
<protein>
    <submittedName>
        <fullName evidence="2">Uncharacterized protein</fullName>
    </submittedName>
</protein>
<feature type="transmembrane region" description="Helical" evidence="1">
    <location>
        <begin position="16"/>
        <end position="39"/>
    </location>
</feature>
<sequence length="79" mass="9003">MPIEESGFRILDKFSAAFGIESFLILFLIFFTVFAIILYRQIQVMTKKLPTPLTPFLRFVAILLIGVSMAVLFLIIGNF</sequence>
<feature type="transmembrane region" description="Helical" evidence="1">
    <location>
        <begin position="59"/>
        <end position="77"/>
    </location>
</feature>
<accession>A0A1F5G4J0</accession>
<dbReference type="InterPro" id="IPR043716">
    <property type="entry name" value="DUF5657"/>
</dbReference>
<reference evidence="2 3" key="1">
    <citation type="journal article" date="2016" name="Nat. Commun.">
        <title>Thousands of microbial genomes shed light on interconnected biogeochemical processes in an aquifer system.</title>
        <authorList>
            <person name="Anantharaman K."/>
            <person name="Brown C.T."/>
            <person name="Hug L.A."/>
            <person name="Sharon I."/>
            <person name="Castelle C.J."/>
            <person name="Probst A.J."/>
            <person name="Thomas B.C."/>
            <person name="Singh A."/>
            <person name="Wilkins M.J."/>
            <person name="Karaoz U."/>
            <person name="Brodie E.L."/>
            <person name="Williams K.H."/>
            <person name="Hubbard S.S."/>
            <person name="Banfield J.F."/>
        </authorList>
    </citation>
    <scope>NUCLEOTIDE SEQUENCE [LARGE SCALE GENOMIC DNA]</scope>
</reference>
<evidence type="ECO:0000256" key="1">
    <source>
        <dbReference type="SAM" id="Phobius"/>
    </source>
</evidence>
<dbReference type="Proteomes" id="UP000176317">
    <property type="component" value="Unassembled WGS sequence"/>
</dbReference>
<name>A0A1F5G4J0_9BACT</name>
<evidence type="ECO:0000313" key="3">
    <source>
        <dbReference type="Proteomes" id="UP000176317"/>
    </source>
</evidence>
<comment type="caution">
    <text evidence="2">The sequence shown here is derived from an EMBL/GenBank/DDBJ whole genome shotgun (WGS) entry which is preliminary data.</text>
</comment>
<keyword evidence="1" id="KW-0472">Membrane</keyword>
<dbReference type="EMBL" id="MFAT01000016">
    <property type="protein sequence ID" value="OGD86803.1"/>
    <property type="molecule type" value="Genomic_DNA"/>
</dbReference>
<gene>
    <name evidence="2" type="ORF">A2164_03435</name>
</gene>
<organism evidence="2 3">
    <name type="scientific">Candidatus Curtissbacteria bacterium RBG_13_35_7</name>
    <dbReference type="NCBI Taxonomy" id="1797705"/>
    <lineage>
        <taxon>Bacteria</taxon>
        <taxon>Candidatus Curtissiibacteriota</taxon>
    </lineage>
</organism>
<dbReference type="AlphaFoldDB" id="A0A1F5G4J0"/>
<proteinExistence type="predicted"/>
<dbReference type="Pfam" id="PF18901">
    <property type="entry name" value="DUF5657"/>
    <property type="match status" value="1"/>
</dbReference>
<keyword evidence="1" id="KW-0812">Transmembrane</keyword>
<keyword evidence="1" id="KW-1133">Transmembrane helix</keyword>